<dbReference type="EMBL" id="LGRX02003964">
    <property type="protein sequence ID" value="KAK3281200.1"/>
    <property type="molecule type" value="Genomic_DNA"/>
</dbReference>
<keyword evidence="2" id="KW-0812">Transmembrane</keyword>
<feature type="transmembrane region" description="Helical" evidence="2">
    <location>
        <begin position="244"/>
        <end position="270"/>
    </location>
</feature>
<reference evidence="4 6" key="1">
    <citation type="journal article" date="2015" name="Genome Biol. Evol.">
        <title>Comparative Genomics of a Bacterivorous Green Alga Reveals Evolutionary Causalities and Consequences of Phago-Mixotrophic Mode of Nutrition.</title>
        <authorList>
            <person name="Burns J.A."/>
            <person name="Paasch A."/>
            <person name="Narechania A."/>
            <person name="Kim E."/>
        </authorList>
    </citation>
    <scope>NUCLEOTIDE SEQUENCE [LARGE SCALE GENOMIC DNA]</scope>
    <source>
        <strain evidence="4">PLY_AMNH</strain>
    </source>
</reference>
<keyword evidence="2" id="KW-1133">Transmembrane helix</keyword>
<name>A0AAE0C081_9CHLO</name>
<feature type="coiled-coil region" evidence="1">
    <location>
        <begin position="212"/>
        <end position="242"/>
    </location>
</feature>
<accession>A0AAE0C081</accession>
<dbReference type="EMBL" id="LGRX02031006">
    <property type="protein sequence ID" value="KAK3245105.1"/>
    <property type="molecule type" value="Genomic_DNA"/>
</dbReference>
<proteinExistence type="predicted"/>
<evidence type="ECO:0000313" key="6">
    <source>
        <dbReference type="Proteomes" id="UP001190700"/>
    </source>
</evidence>
<evidence type="ECO:0000256" key="2">
    <source>
        <dbReference type="SAM" id="Phobius"/>
    </source>
</evidence>
<sequence length="297" mass="32432">MDFKAICAMLLTITTLPTCISYDEYADYSANYYDDADYNGAWYEEDCTIDGEGHSTLNGTACDLVVSGDDRAIRLQAGLTGTFKYAGCQNGRPMYARVKQENVPDLFIIYSSYWGDWDFCNTTELIDANVVGYGGEGSGESRPELVMAKDWYALKDLTLDAGDAEDSAWVSAPALVVRCEDASQADPSGCSDGVMNNLETGVDCGGPVCLACVSQEQQEADYKALKEKLQNEEKERQNDQEMSIIGIIGIFFICLIGIAIVCGGPFIYVLKMVKSGNQPKYSAVEMLSNPRKGAHKV</sequence>
<evidence type="ECO:0000256" key="1">
    <source>
        <dbReference type="SAM" id="Coils"/>
    </source>
</evidence>
<dbReference type="AlphaFoldDB" id="A0AAE0C081"/>
<reference evidence="4" key="2">
    <citation type="submission" date="2023-06" db="EMBL/GenBank/DDBJ databases">
        <title>Long-read-based genome assembly of the green algal bacterivore Cymbomonas tetramitiformis.</title>
        <authorList>
            <person name="Gyaltshen Y."/>
            <person name="Rozenberg A."/>
            <person name="Paasch A."/>
            <person name="Burns J.A."/>
            <person name="Warring S."/>
            <person name="Larson R."/>
            <person name="Maurer-Alcala X."/>
            <person name="Dacks J."/>
            <person name="Kim E."/>
        </authorList>
    </citation>
    <scope>NUCLEOTIDE SEQUENCE</scope>
    <source>
        <strain evidence="4">PLY_AMNH</strain>
    </source>
</reference>
<keyword evidence="6" id="KW-1185">Reference proteome</keyword>
<comment type="caution">
    <text evidence="4">The sequence shown here is derived from an EMBL/GenBank/DDBJ whole genome shotgun (WGS) entry which is preliminary data.</text>
</comment>
<organism evidence="4 6">
    <name type="scientific">Cymbomonas tetramitiformis</name>
    <dbReference type="NCBI Taxonomy" id="36881"/>
    <lineage>
        <taxon>Eukaryota</taxon>
        <taxon>Viridiplantae</taxon>
        <taxon>Chlorophyta</taxon>
        <taxon>Pyramimonadophyceae</taxon>
        <taxon>Pyramimonadales</taxon>
        <taxon>Pyramimonadaceae</taxon>
        <taxon>Cymbomonas</taxon>
    </lineage>
</organism>
<evidence type="ECO:0000256" key="3">
    <source>
        <dbReference type="SAM" id="SignalP"/>
    </source>
</evidence>
<evidence type="ECO:0000313" key="4">
    <source>
        <dbReference type="EMBL" id="KAK3245105.1"/>
    </source>
</evidence>
<keyword evidence="2" id="KW-0472">Membrane</keyword>
<keyword evidence="1" id="KW-0175">Coiled coil</keyword>
<dbReference type="Proteomes" id="UP001190700">
    <property type="component" value="Unassembled WGS sequence"/>
</dbReference>
<keyword evidence="3" id="KW-0732">Signal</keyword>
<feature type="chain" id="PRO_5042442652" evidence="3">
    <location>
        <begin position="22"/>
        <end position="297"/>
    </location>
</feature>
<feature type="signal peptide" evidence="3">
    <location>
        <begin position="1"/>
        <end position="21"/>
    </location>
</feature>
<gene>
    <name evidence="5" type="ORF">CYMTET_10994</name>
    <name evidence="4" type="ORF">CYMTET_45309</name>
</gene>
<protein>
    <submittedName>
        <fullName evidence="4">Uncharacterized protein</fullName>
    </submittedName>
</protein>
<evidence type="ECO:0000313" key="5">
    <source>
        <dbReference type="EMBL" id="KAK3281200.1"/>
    </source>
</evidence>